<dbReference type="InterPro" id="IPR058592">
    <property type="entry name" value="Gtf3_C"/>
</dbReference>
<dbReference type="InterPro" id="IPR058591">
    <property type="entry name" value="Gtf3_N"/>
</dbReference>
<accession>U4TKF9</accession>
<protein>
    <recommendedName>
        <fullName evidence="6">Beta-1,6-galactofuranosyltransferase</fullName>
    </recommendedName>
</protein>
<dbReference type="Gene3D" id="3.40.50.2000">
    <property type="entry name" value="Glycogen Phosphorylase B"/>
    <property type="match status" value="2"/>
</dbReference>
<dbReference type="RefSeq" id="WP_022529950.1">
    <property type="nucleotide sequence ID" value="NZ_KI271593.1"/>
</dbReference>
<evidence type="ECO:0000313" key="5">
    <source>
        <dbReference type="Proteomes" id="UP000030647"/>
    </source>
</evidence>
<dbReference type="STRING" id="1231336.L248_0618"/>
<dbReference type="Proteomes" id="UP000030647">
    <property type="component" value="Unassembled WGS sequence"/>
</dbReference>
<evidence type="ECO:0000256" key="1">
    <source>
        <dbReference type="ARBA" id="ARBA00022679"/>
    </source>
</evidence>
<keyword evidence="5" id="KW-1185">Reference proteome</keyword>
<dbReference type="OrthoDB" id="9790931at2"/>
<evidence type="ECO:0000259" key="3">
    <source>
        <dbReference type="Pfam" id="PF26337"/>
    </source>
</evidence>
<name>U4TKF9_9LACO</name>
<sequence length="348" mass="38800">MRKWISDIIQGESADATSQAKDDITAIGQKNGYEPLHIFRYNSDYESDQAIASRVDGITAGVAHGDLVVYQYPSLVSPRFDTVFVTQMRARGVKIVLLIHDVEVLRGTNQGNSVDEIPYFNSVDVLIVHNPIMAEKLKELGVTTPMVSQYLLDYLDDDHDWHRFFTEPDQFTGDLFLSGNLFKSSFLTDWHEETPITVVGVADEGIMQGLRDNPKITYPGAYSRYDLINHLPRGFGLAWDSDSGMGQYGSYTRYNHPHKVSLYLSHGMPAIVWDQAAVAPFIEANHLGLTISSLDDLDVVLPSLTADTINDMLAHVNDMGVLLRDGYFTARALSAAEEKAFVGKIQYS</sequence>
<gene>
    <name evidence="4" type="ORF">L248_0618</name>
</gene>
<feature type="domain" description="Glucosyltransferase 3-like C-terminal" evidence="3">
    <location>
        <begin position="176"/>
        <end position="335"/>
    </location>
</feature>
<proteinExistence type="predicted"/>
<dbReference type="HOGENOM" id="CLU_057651_1_0_9"/>
<dbReference type="AlphaFoldDB" id="U4TKF9"/>
<dbReference type="EMBL" id="KI271593">
    <property type="protein sequence ID" value="ERL64699.1"/>
    <property type="molecule type" value="Genomic_DNA"/>
</dbReference>
<dbReference type="eggNOG" id="COG0438">
    <property type="taxonomic scope" value="Bacteria"/>
</dbReference>
<evidence type="ECO:0008006" key="6">
    <source>
        <dbReference type="Google" id="ProtNLM"/>
    </source>
</evidence>
<feature type="domain" description="Glucosyltransferase 3-like N-terminal" evidence="2">
    <location>
        <begin position="3"/>
        <end position="149"/>
    </location>
</feature>
<organism evidence="4 5">
    <name type="scientific">Schleiferilactobacillus shenzhenensis LY-73</name>
    <dbReference type="NCBI Taxonomy" id="1231336"/>
    <lineage>
        <taxon>Bacteria</taxon>
        <taxon>Bacillati</taxon>
        <taxon>Bacillota</taxon>
        <taxon>Bacilli</taxon>
        <taxon>Lactobacillales</taxon>
        <taxon>Lactobacillaceae</taxon>
        <taxon>Schleiferilactobacillus</taxon>
    </lineage>
</organism>
<dbReference type="Pfam" id="PF26337">
    <property type="entry name" value="Gtf3_C"/>
    <property type="match status" value="1"/>
</dbReference>
<reference evidence="5" key="1">
    <citation type="journal article" date="2013" name="Genome Announc.">
        <title>Whole-Genome Sequencing of Lactobacillus shenzhenensis Strain LY-73T.</title>
        <authorList>
            <person name="Lin Z."/>
            <person name="Liu Z."/>
            <person name="Yang R."/>
            <person name="Zou Y."/>
            <person name="Wan D."/>
            <person name="Chen J."/>
            <person name="Guo M."/>
            <person name="Zhao J."/>
            <person name="Fang C."/>
            <person name="Yang R."/>
            <person name="Liu F."/>
        </authorList>
    </citation>
    <scope>NUCLEOTIDE SEQUENCE [LARGE SCALE GENOMIC DNA]</scope>
    <source>
        <strain evidence="5">LY-73</strain>
    </source>
</reference>
<dbReference type="Pfam" id="PF26334">
    <property type="entry name" value="Gtf3_N"/>
    <property type="match status" value="1"/>
</dbReference>
<dbReference type="PIRSF" id="PIRSF007023">
    <property type="entry name" value="UDP-Galf_transf"/>
    <property type="match status" value="1"/>
</dbReference>
<evidence type="ECO:0000313" key="4">
    <source>
        <dbReference type="EMBL" id="ERL64699.1"/>
    </source>
</evidence>
<keyword evidence="1" id="KW-0808">Transferase</keyword>
<evidence type="ECO:0000259" key="2">
    <source>
        <dbReference type="Pfam" id="PF26334"/>
    </source>
</evidence>